<feature type="domain" description="Erythromycin biosynthesis protein CIII-like N-terminal" evidence="5">
    <location>
        <begin position="22"/>
        <end position="231"/>
    </location>
</feature>
<evidence type="ECO:0000259" key="4">
    <source>
        <dbReference type="Pfam" id="PF06722"/>
    </source>
</evidence>
<keyword evidence="7" id="KW-1185">Reference proteome</keyword>
<feature type="domain" description="Erythromycin biosynthesis protein CIII-like C-terminal" evidence="4">
    <location>
        <begin position="247"/>
        <end position="385"/>
    </location>
</feature>
<dbReference type="PANTHER" id="PTHR48050:SF13">
    <property type="entry name" value="STEROL 3-BETA-GLUCOSYLTRANSFERASE UGT80A2"/>
    <property type="match status" value="1"/>
</dbReference>
<proteinExistence type="inferred from homology"/>
<dbReference type="EMBL" id="BAAABV010000018">
    <property type="protein sequence ID" value="GAA0297384.1"/>
    <property type="molecule type" value="Genomic_DNA"/>
</dbReference>
<evidence type="ECO:0000256" key="3">
    <source>
        <dbReference type="ARBA" id="ARBA00022679"/>
    </source>
</evidence>
<dbReference type="Proteomes" id="UP001501867">
    <property type="component" value="Unassembled WGS sequence"/>
</dbReference>
<name>A0ABN0VG59_9ACTN</name>
<reference evidence="6 7" key="1">
    <citation type="journal article" date="2019" name="Int. J. Syst. Evol. Microbiol.">
        <title>The Global Catalogue of Microorganisms (GCM) 10K type strain sequencing project: providing services to taxonomists for standard genome sequencing and annotation.</title>
        <authorList>
            <consortium name="The Broad Institute Genomics Platform"/>
            <consortium name="The Broad Institute Genome Sequencing Center for Infectious Disease"/>
            <person name="Wu L."/>
            <person name="Ma J."/>
        </authorList>
    </citation>
    <scope>NUCLEOTIDE SEQUENCE [LARGE SCALE GENOMIC DNA]</scope>
    <source>
        <strain evidence="6 7">JCM 4505</strain>
    </source>
</reference>
<keyword evidence="2" id="KW-0328">Glycosyltransferase</keyword>
<dbReference type="CDD" id="cd03784">
    <property type="entry name" value="GT1_Gtf-like"/>
    <property type="match status" value="1"/>
</dbReference>
<evidence type="ECO:0000256" key="1">
    <source>
        <dbReference type="ARBA" id="ARBA00006962"/>
    </source>
</evidence>
<gene>
    <name evidence="6" type="ORF">GCM10010302_40030</name>
</gene>
<evidence type="ECO:0000313" key="6">
    <source>
        <dbReference type="EMBL" id="GAA0297384.1"/>
    </source>
</evidence>
<dbReference type="SUPFAM" id="SSF53756">
    <property type="entry name" value="UDP-Glycosyltransferase/glycogen phosphorylase"/>
    <property type="match status" value="1"/>
</dbReference>
<dbReference type="Gene3D" id="3.40.50.2000">
    <property type="entry name" value="Glycogen Phosphorylase B"/>
    <property type="match status" value="2"/>
</dbReference>
<dbReference type="Pfam" id="PF06722">
    <property type="entry name" value="EryCIII-like_C"/>
    <property type="match status" value="1"/>
</dbReference>
<dbReference type="InterPro" id="IPR010610">
    <property type="entry name" value="EryCIII-like_C"/>
</dbReference>
<accession>A0ABN0VG59</accession>
<dbReference type="Pfam" id="PF21036">
    <property type="entry name" value="EryCIII-like_N"/>
    <property type="match status" value="1"/>
</dbReference>
<dbReference type="InterPro" id="IPR002213">
    <property type="entry name" value="UDP_glucos_trans"/>
</dbReference>
<dbReference type="RefSeq" id="WP_344161581.1">
    <property type="nucleotide sequence ID" value="NZ_BAAABV010000018.1"/>
</dbReference>
<dbReference type="PANTHER" id="PTHR48050">
    <property type="entry name" value="STEROL 3-BETA-GLUCOSYLTRANSFERASE"/>
    <property type="match status" value="1"/>
</dbReference>
<dbReference type="InterPro" id="IPR048284">
    <property type="entry name" value="EryCIII-like_N"/>
</dbReference>
<sequence length="406" mass="43387">MRVLLTSWSWPTHYYWLMPMAWACRAAGHEVLVAVPPAGVAGAARAGLPVVPVGSDFDELPVIAKYYWSSPIAEISARGGEVDWERMRAAGERPLSVYALLSSFMQDDLLALTRSWRPDVIVYDAVNYAAPLVAAACGVPAVRQIWGVDFSSRLAPFAPEALARHRARLGLGEDEGDVLGALTLDPCPPSMQLDDGIRRLPVRHPPYNGPGRAPRWLLERPRRPRVCVTWGTVSHLFGDRLFPLAGVLRALSGLDVEVVAAVSPRDRAELGPVPANTRVVENLPLHLFLSGCDLVVSHGGGGVVGAAIDAGVPQLTVPRTSEQVLICRSLAGTGAGEMIALDDASPALLREQVVRLLGSAAHRDAARALRREARAQRPLSAAVADLEALARARTAGGPMRGDAPCV</sequence>
<dbReference type="InterPro" id="IPR050426">
    <property type="entry name" value="Glycosyltransferase_28"/>
</dbReference>
<comment type="similarity">
    <text evidence="1">Belongs to the glycosyltransferase 28 family.</text>
</comment>
<comment type="caution">
    <text evidence="6">The sequence shown here is derived from an EMBL/GenBank/DDBJ whole genome shotgun (WGS) entry which is preliminary data.</text>
</comment>
<evidence type="ECO:0000259" key="5">
    <source>
        <dbReference type="Pfam" id="PF21036"/>
    </source>
</evidence>
<evidence type="ECO:0000256" key="2">
    <source>
        <dbReference type="ARBA" id="ARBA00022676"/>
    </source>
</evidence>
<keyword evidence="3" id="KW-0808">Transferase</keyword>
<protein>
    <submittedName>
        <fullName evidence="6">DUF1205 domain-containing protein</fullName>
    </submittedName>
</protein>
<organism evidence="6 7">
    <name type="scientific">Streptomyces polychromogenes</name>
    <dbReference type="NCBI Taxonomy" id="67342"/>
    <lineage>
        <taxon>Bacteria</taxon>
        <taxon>Bacillati</taxon>
        <taxon>Actinomycetota</taxon>
        <taxon>Actinomycetes</taxon>
        <taxon>Kitasatosporales</taxon>
        <taxon>Streptomycetaceae</taxon>
        <taxon>Streptomyces</taxon>
    </lineage>
</organism>
<evidence type="ECO:0000313" key="7">
    <source>
        <dbReference type="Proteomes" id="UP001501867"/>
    </source>
</evidence>